<feature type="transmembrane region" description="Helical" evidence="8">
    <location>
        <begin position="207"/>
        <end position="226"/>
    </location>
</feature>
<dbReference type="PANTHER" id="PTHR43744:SF12">
    <property type="entry name" value="ABC TRANSPORTER PERMEASE PROTEIN MG189-RELATED"/>
    <property type="match status" value="1"/>
</dbReference>
<gene>
    <name evidence="10" type="ORF">LCGC14_1316680</name>
</gene>
<dbReference type="Pfam" id="PF00528">
    <property type="entry name" value="BPD_transp_1"/>
    <property type="match status" value="1"/>
</dbReference>
<feature type="transmembrane region" description="Helical" evidence="8">
    <location>
        <begin position="280"/>
        <end position="310"/>
    </location>
</feature>
<dbReference type="Pfam" id="PF07596">
    <property type="entry name" value="SBP_bac_10"/>
    <property type="match status" value="1"/>
</dbReference>
<keyword evidence="4 8" id="KW-0812">Transmembrane</keyword>
<feature type="compositionally biased region" description="Basic and acidic residues" evidence="7">
    <location>
        <begin position="561"/>
        <end position="577"/>
    </location>
</feature>
<feature type="region of interest" description="Disordered" evidence="7">
    <location>
        <begin position="552"/>
        <end position="590"/>
    </location>
</feature>
<dbReference type="InterPro" id="IPR011453">
    <property type="entry name" value="DUF1559"/>
</dbReference>
<dbReference type="CDD" id="cd06261">
    <property type="entry name" value="TM_PBP2"/>
    <property type="match status" value="1"/>
</dbReference>
<comment type="subcellular location">
    <subcellularLocation>
        <location evidence="1">Cell membrane</location>
        <topology evidence="1">Multi-pass membrane protein</topology>
    </subcellularLocation>
</comment>
<keyword evidence="6 8" id="KW-0472">Membrane</keyword>
<dbReference type="GO" id="GO:0005886">
    <property type="term" value="C:plasma membrane"/>
    <property type="evidence" value="ECO:0007669"/>
    <property type="project" value="UniProtKB-SubCell"/>
</dbReference>
<keyword evidence="5 8" id="KW-1133">Transmembrane helix</keyword>
<feature type="transmembrane region" description="Helical" evidence="8">
    <location>
        <begin position="180"/>
        <end position="201"/>
    </location>
</feature>
<feature type="transmembrane region" description="Helical" evidence="8">
    <location>
        <begin position="147"/>
        <end position="168"/>
    </location>
</feature>
<keyword evidence="2" id="KW-0813">Transport</keyword>
<comment type="caution">
    <text evidence="10">The sequence shown here is derived from an EMBL/GenBank/DDBJ whole genome shotgun (WGS) entry which is preliminary data.</text>
</comment>
<evidence type="ECO:0000313" key="10">
    <source>
        <dbReference type="EMBL" id="KKM82717.1"/>
    </source>
</evidence>
<dbReference type="Gene3D" id="1.10.3720.10">
    <property type="entry name" value="MetI-like"/>
    <property type="match status" value="1"/>
</dbReference>
<keyword evidence="3" id="KW-1003">Cell membrane</keyword>
<dbReference type="SUPFAM" id="SSF161098">
    <property type="entry name" value="MetI-like"/>
    <property type="match status" value="1"/>
</dbReference>
<dbReference type="SUPFAM" id="SSF54523">
    <property type="entry name" value="Pili subunits"/>
    <property type="match status" value="1"/>
</dbReference>
<sequence length="590" mass="65617">MSTTDRQFARPPSSAAAKAYGAREAGCKLVLYLLLTCLGVTMIVPFLWMLSTSLKESDDAVSAELKFLPRRQFHYLRRDGKRIRVRKLIEGDGQARLREIRDDGSMGELITADPKELQSDTKVYARWRNYADAWKVGHLGRAYVNNIIIAVLVTVGQVLTSALAAFAFARFTFPGRDKLFIAYLATMMIPATVTLIPVFILMRYLPIAMNALFGTDFFTASFYFCGHYVGSPMGVDSYFSLIVPGLFSAYGTFLLRQFFMTIPRDLDDAAKIDGASSWRILWQIMLPLISNGLVVMVIIGILIAMLVPAVQAARESARRTSCSNQLRQISLAVANHEAQHRHFPPSWKPTVPDASGHINGWSTLALLLPNLEQMSLVSDIDFDLSYDDVSDIQTADGSVERLSAMRIPTYLCPSERRDEVRLSGGIPMHYPLNYAMNLGVWFVWDPATGEGGAGAFYPESNLKAAEFRDGLSYTLCAAEVKGWTPYYRNAGLDADPGLPTESAICGLGGDFKSSSGHTEWVDGRAHQVGFTTTFRPNTAVLCENDGETYDVDWTNQQESKSSTRDTRFRFHGPREASRYGSPAMDPKRWP</sequence>
<feature type="transmembrane region" description="Helical" evidence="8">
    <location>
        <begin position="238"/>
        <end position="260"/>
    </location>
</feature>
<dbReference type="InterPro" id="IPR035906">
    <property type="entry name" value="MetI-like_sf"/>
</dbReference>
<evidence type="ECO:0000256" key="1">
    <source>
        <dbReference type="ARBA" id="ARBA00004651"/>
    </source>
</evidence>
<feature type="transmembrane region" description="Helical" evidence="8">
    <location>
        <begin position="29"/>
        <end position="50"/>
    </location>
</feature>
<accession>A0A0F9NN03</accession>
<dbReference type="AlphaFoldDB" id="A0A0F9NN03"/>
<feature type="domain" description="ABC transmembrane type-1" evidence="9">
    <location>
        <begin position="143"/>
        <end position="377"/>
    </location>
</feature>
<protein>
    <recommendedName>
        <fullName evidence="9">ABC transmembrane type-1 domain-containing protein</fullName>
    </recommendedName>
</protein>
<evidence type="ECO:0000256" key="6">
    <source>
        <dbReference type="ARBA" id="ARBA00023136"/>
    </source>
</evidence>
<dbReference type="EMBL" id="LAZR01007819">
    <property type="protein sequence ID" value="KKM82717.1"/>
    <property type="molecule type" value="Genomic_DNA"/>
</dbReference>
<evidence type="ECO:0000256" key="3">
    <source>
        <dbReference type="ARBA" id="ARBA00022475"/>
    </source>
</evidence>
<dbReference type="PANTHER" id="PTHR43744">
    <property type="entry name" value="ABC TRANSPORTER PERMEASE PROTEIN MG189-RELATED-RELATED"/>
    <property type="match status" value="1"/>
</dbReference>
<name>A0A0F9NN03_9ZZZZ</name>
<dbReference type="InterPro" id="IPR000515">
    <property type="entry name" value="MetI-like"/>
</dbReference>
<proteinExistence type="predicted"/>
<evidence type="ECO:0000256" key="7">
    <source>
        <dbReference type="SAM" id="MobiDB-lite"/>
    </source>
</evidence>
<organism evidence="10">
    <name type="scientific">marine sediment metagenome</name>
    <dbReference type="NCBI Taxonomy" id="412755"/>
    <lineage>
        <taxon>unclassified sequences</taxon>
        <taxon>metagenomes</taxon>
        <taxon>ecological metagenomes</taxon>
    </lineage>
</organism>
<reference evidence="10" key="1">
    <citation type="journal article" date="2015" name="Nature">
        <title>Complex archaea that bridge the gap between prokaryotes and eukaryotes.</title>
        <authorList>
            <person name="Spang A."/>
            <person name="Saw J.H."/>
            <person name="Jorgensen S.L."/>
            <person name="Zaremba-Niedzwiedzka K."/>
            <person name="Martijn J."/>
            <person name="Lind A.E."/>
            <person name="van Eijk R."/>
            <person name="Schleper C."/>
            <person name="Guy L."/>
            <person name="Ettema T.J."/>
        </authorList>
    </citation>
    <scope>NUCLEOTIDE SEQUENCE</scope>
</reference>
<dbReference type="GO" id="GO:0055085">
    <property type="term" value="P:transmembrane transport"/>
    <property type="evidence" value="ECO:0007669"/>
    <property type="project" value="InterPro"/>
</dbReference>
<evidence type="ECO:0000256" key="5">
    <source>
        <dbReference type="ARBA" id="ARBA00022989"/>
    </source>
</evidence>
<evidence type="ECO:0000256" key="4">
    <source>
        <dbReference type="ARBA" id="ARBA00022692"/>
    </source>
</evidence>
<dbReference type="InterPro" id="IPR045584">
    <property type="entry name" value="Pilin-like"/>
</dbReference>
<evidence type="ECO:0000256" key="8">
    <source>
        <dbReference type="SAM" id="Phobius"/>
    </source>
</evidence>
<evidence type="ECO:0000259" key="9">
    <source>
        <dbReference type="PROSITE" id="PS50928"/>
    </source>
</evidence>
<dbReference type="PROSITE" id="PS50928">
    <property type="entry name" value="ABC_TM1"/>
    <property type="match status" value="1"/>
</dbReference>
<evidence type="ECO:0000256" key="2">
    <source>
        <dbReference type="ARBA" id="ARBA00022448"/>
    </source>
</evidence>